<accession>A0ABX1KA69</accession>
<dbReference type="HAMAP" id="MF_00068">
    <property type="entry name" value="MurQ"/>
    <property type="match status" value="1"/>
</dbReference>
<comment type="pathway">
    <text evidence="3">Amino-sugar metabolism; N-acetylmuramate degradation.</text>
</comment>
<dbReference type="InterPro" id="IPR001347">
    <property type="entry name" value="SIS_dom"/>
</dbReference>
<dbReference type="InterPro" id="IPR005488">
    <property type="entry name" value="Etherase_MurQ"/>
</dbReference>
<comment type="catalytic activity">
    <reaction evidence="3">
        <text>N-acetyl-D-muramate 6-phosphate + H2O = N-acetyl-D-glucosamine 6-phosphate + (R)-lactate</text>
        <dbReference type="Rhea" id="RHEA:26410"/>
        <dbReference type="ChEBI" id="CHEBI:15377"/>
        <dbReference type="ChEBI" id="CHEBI:16004"/>
        <dbReference type="ChEBI" id="CHEBI:57513"/>
        <dbReference type="ChEBI" id="CHEBI:58722"/>
        <dbReference type="EC" id="4.2.1.126"/>
    </reaction>
</comment>
<protein>
    <recommendedName>
        <fullName evidence="3">N-acetylmuramic acid 6-phosphate etherase</fullName>
        <shortName evidence="3">MurNAc-6-P etherase</shortName>
        <ecNumber evidence="3">4.2.1.126</ecNumber>
    </recommendedName>
    <alternativeName>
        <fullName evidence="3">N-acetylmuramic acid 6-phosphate hydrolase</fullName>
    </alternativeName>
    <alternativeName>
        <fullName evidence="3">N-acetylmuramic acid 6-phosphate lyase</fullName>
    </alternativeName>
</protein>
<gene>
    <name evidence="3 6" type="primary">murQ</name>
    <name evidence="6" type="ORF">HF576_05215</name>
</gene>
<comment type="subunit">
    <text evidence="3">Homodimer.</text>
</comment>
<dbReference type="NCBIfam" id="NF009222">
    <property type="entry name" value="PRK12570.1"/>
    <property type="match status" value="1"/>
</dbReference>
<dbReference type="InterPro" id="IPR040190">
    <property type="entry name" value="MURQ/GCKR"/>
</dbReference>
<feature type="active site" description="Proton donor" evidence="3">
    <location>
        <position position="96"/>
    </location>
</feature>
<dbReference type="NCBIfam" id="TIGR00274">
    <property type="entry name" value="N-acetylmuramic acid 6-phosphate etherase"/>
    <property type="match status" value="1"/>
</dbReference>
<evidence type="ECO:0000313" key="7">
    <source>
        <dbReference type="Proteomes" id="UP001429745"/>
    </source>
</evidence>
<dbReference type="NCBIfam" id="NF003915">
    <property type="entry name" value="PRK05441.1"/>
    <property type="match status" value="1"/>
</dbReference>
<dbReference type="Gene3D" id="3.40.50.10490">
    <property type="entry name" value="Glucose-6-phosphate isomerase like protein, domain 1"/>
    <property type="match status" value="1"/>
</dbReference>
<dbReference type="Pfam" id="PF22645">
    <property type="entry name" value="GKRP_SIS_N"/>
    <property type="match status" value="1"/>
</dbReference>
<dbReference type="EMBL" id="JABACI010000001">
    <property type="protein sequence ID" value="NLP83238.1"/>
    <property type="molecule type" value="Genomic_DNA"/>
</dbReference>
<evidence type="ECO:0000313" key="6">
    <source>
        <dbReference type="EMBL" id="NLP83238.1"/>
    </source>
</evidence>
<dbReference type="Gene3D" id="1.10.8.1080">
    <property type="match status" value="1"/>
</dbReference>
<dbReference type="SUPFAM" id="SSF53697">
    <property type="entry name" value="SIS domain"/>
    <property type="match status" value="1"/>
</dbReference>
<evidence type="ECO:0000256" key="4">
    <source>
        <dbReference type="SAM" id="MobiDB-lite"/>
    </source>
</evidence>
<evidence type="ECO:0000256" key="2">
    <source>
        <dbReference type="ARBA" id="ARBA00023277"/>
    </source>
</evidence>
<comment type="miscellaneous">
    <text evidence="3">A lyase-type mechanism (elimination/hydration) is suggested for the cleavage of the lactyl ether bond of MurNAc 6-phosphate, with the formation of an alpha,beta-unsaturated aldehyde intermediate with (E)-stereochemistry, followed by the syn addition of water to give product.</text>
</comment>
<keyword evidence="2 3" id="KW-0119">Carbohydrate metabolism</keyword>
<feature type="region of interest" description="Disordered" evidence="4">
    <location>
        <begin position="310"/>
        <end position="332"/>
    </location>
</feature>
<sequence length="332" mass="34017">MPTQPSLLDRSEGDDRVLSPTEARLAASTDLDALASVEVLRLLNAQDRVAVDAVDAVLPQLAQVVDIAAERFRRGGVIHYFGAGTSGRLGVLDAAELLPTFNLEPGRVVGHIAGGERALVHAVEDAEDSDADGRADAAGIGADDVAIGLAASGNTPYVGGALATARAAGAYTVLISSNPHAALAPLADSNIVLETGAEVLTGSTRLKAATAEKLVLNGFSTALMVAVGRTWSNLMVSVVATNAKLRRRTVRILQEAAGLDEDDARAVLAAADGELKTAIVSALAGTDASASRRLLDDHDGSVRAALAAASDIDIHSTDESPPQSTHTEGESQ</sequence>
<comment type="similarity">
    <text evidence="3">Belongs to the GCKR-like family. MurNAc-6-P etherase subfamily.</text>
</comment>
<comment type="caution">
    <text evidence="6">The sequence shown here is derived from an EMBL/GenBank/DDBJ whole genome shotgun (WGS) entry which is preliminary data.</text>
</comment>
<dbReference type="CDD" id="cd05007">
    <property type="entry name" value="SIS_Etherase"/>
    <property type="match status" value="1"/>
</dbReference>
<dbReference type="InterPro" id="IPR005486">
    <property type="entry name" value="Glucokinase_regulatory_CS"/>
</dbReference>
<feature type="domain" description="SIS" evidence="5">
    <location>
        <begin position="68"/>
        <end position="229"/>
    </location>
</feature>
<dbReference type="InterPro" id="IPR046348">
    <property type="entry name" value="SIS_dom_sf"/>
</dbReference>
<evidence type="ECO:0000256" key="3">
    <source>
        <dbReference type="HAMAP-Rule" id="MF_00068"/>
    </source>
</evidence>
<dbReference type="PROSITE" id="PS51464">
    <property type="entry name" value="SIS"/>
    <property type="match status" value="1"/>
</dbReference>
<dbReference type="PANTHER" id="PTHR10088">
    <property type="entry name" value="GLUCOKINASE REGULATORY PROTEIN"/>
    <property type="match status" value="1"/>
</dbReference>
<organism evidence="6 7">
    <name type="scientific">Microbacterium salsuginis</name>
    <dbReference type="NCBI Taxonomy" id="2722803"/>
    <lineage>
        <taxon>Bacteria</taxon>
        <taxon>Bacillati</taxon>
        <taxon>Actinomycetota</taxon>
        <taxon>Actinomycetes</taxon>
        <taxon>Micrococcales</taxon>
        <taxon>Microbacteriaceae</taxon>
        <taxon>Microbacterium</taxon>
    </lineage>
</organism>
<reference evidence="6 7" key="1">
    <citation type="submission" date="2020-04" db="EMBL/GenBank/DDBJ databases">
        <title>CFH 90308 Microbacterium sp.</title>
        <authorList>
            <person name="Nie G."/>
            <person name="Ming H."/>
            <person name="Xia T."/>
        </authorList>
    </citation>
    <scope>NUCLEOTIDE SEQUENCE [LARGE SCALE GENOMIC DNA]</scope>
    <source>
        <strain evidence="6 7">CFH 90308</strain>
    </source>
</reference>
<dbReference type="EC" id="4.2.1.126" evidence="3"/>
<dbReference type="Proteomes" id="UP001429745">
    <property type="component" value="Unassembled WGS sequence"/>
</dbReference>
<evidence type="ECO:0000256" key="1">
    <source>
        <dbReference type="ARBA" id="ARBA00023239"/>
    </source>
</evidence>
<dbReference type="PANTHER" id="PTHR10088:SF4">
    <property type="entry name" value="GLUCOKINASE REGULATORY PROTEIN"/>
    <property type="match status" value="1"/>
</dbReference>
<name>A0ABX1KA69_9MICO</name>
<comment type="function">
    <text evidence="3">Specifically catalyzes the cleavage of the D-lactyl ether substituent of MurNAc 6-phosphate, producing GlcNAc 6-phosphate and D-lactate.</text>
</comment>
<proteinExistence type="inferred from homology"/>
<dbReference type="GO" id="GO:0016829">
    <property type="term" value="F:lyase activity"/>
    <property type="evidence" value="ECO:0007669"/>
    <property type="project" value="UniProtKB-KW"/>
</dbReference>
<evidence type="ECO:0000259" key="5">
    <source>
        <dbReference type="PROSITE" id="PS51464"/>
    </source>
</evidence>
<keyword evidence="1 3" id="KW-0456">Lyase</keyword>
<dbReference type="PROSITE" id="PS01272">
    <property type="entry name" value="GCKR"/>
    <property type="match status" value="1"/>
</dbReference>
<feature type="active site" evidence="3">
    <location>
        <position position="127"/>
    </location>
</feature>
<keyword evidence="7" id="KW-1185">Reference proteome</keyword>